<dbReference type="InterPro" id="IPR011006">
    <property type="entry name" value="CheY-like_superfamily"/>
</dbReference>
<dbReference type="PROSITE" id="PS50110">
    <property type="entry name" value="RESPONSE_REGULATORY"/>
    <property type="match status" value="1"/>
</dbReference>
<evidence type="ECO:0000313" key="5">
    <source>
        <dbReference type="Proteomes" id="UP000262073"/>
    </source>
</evidence>
<dbReference type="Pfam" id="PF00072">
    <property type="entry name" value="Response_reg"/>
    <property type="match status" value="1"/>
</dbReference>
<dbReference type="CDD" id="cd00156">
    <property type="entry name" value="REC"/>
    <property type="match status" value="1"/>
</dbReference>
<feature type="domain" description="Response regulatory" evidence="3">
    <location>
        <begin position="17"/>
        <end position="135"/>
    </location>
</feature>
<dbReference type="AlphaFoldDB" id="A0A346NPX6"/>
<reference evidence="4 5" key="1">
    <citation type="submission" date="2018-08" db="EMBL/GenBank/DDBJ databases">
        <title>Salinimonas sediminis sp. nov., a piezophilic bacterium isolated from a deep-sea sediment sample from the New Britain Trench.</title>
        <authorList>
            <person name="Cao J."/>
        </authorList>
    </citation>
    <scope>NUCLEOTIDE SEQUENCE [LARGE SCALE GENOMIC DNA]</scope>
    <source>
        <strain evidence="4 5">N102</strain>
    </source>
</reference>
<evidence type="ECO:0000313" key="4">
    <source>
        <dbReference type="EMBL" id="AXR07583.1"/>
    </source>
</evidence>
<organism evidence="4 5">
    <name type="scientific">Salinimonas sediminis</name>
    <dbReference type="NCBI Taxonomy" id="2303538"/>
    <lineage>
        <taxon>Bacteria</taxon>
        <taxon>Pseudomonadati</taxon>
        <taxon>Pseudomonadota</taxon>
        <taxon>Gammaproteobacteria</taxon>
        <taxon>Alteromonadales</taxon>
        <taxon>Alteromonadaceae</taxon>
        <taxon>Alteromonas/Salinimonas group</taxon>
        <taxon>Salinimonas</taxon>
    </lineage>
</organism>
<dbReference type="Gene3D" id="3.40.50.2300">
    <property type="match status" value="1"/>
</dbReference>
<dbReference type="InterPro" id="IPR050595">
    <property type="entry name" value="Bact_response_regulator"/>
</dbReference>
<gene>
    <name evidence="4" type="ORF">D0Y50_15185</name>
</gene>
<dbReference type="PANTHER" id="PTHR44591:SF3">
    <property type="entry name" value="RESPONSE REGULATORY DOMAIN-CONTAINING PROTEIN"/>
    <property type="match status" value="1"/>
</dbReference>
<dbReference type="Proteomes" id="UP000262073">
    <property type="component" value="Chromosome"/>
</dbReference>
<dbReference type="OrthoDB" id="5768548at2"/>
<dbReference type="GO" id="GO:0000160">
    <property type="term" value="P:phosphorelay signal transduction system"/>
    <property type="evidence" value="ECO:0007669"/>
    <property type="project" value="InterPro"/>
</dbReference>
<dbReference type="SUPFAM" id="SSF52172">
    <property type="entry name" value="CheY-like"/>
    <property type="match status" value="1"/>
</dbReference>
<protein>
    <submittedName>
        <fullName evidence="4">Response regulator</fullName>
    </submittedName>
</protein>
<sequence>MLTLPIPQVKARMTSQSIVVIDDDVITLELIVVALEQQLGAHVHSFTHSKLARAFLLKQSDASVSLVVSDQMMPDYDGIALLNLCRRQGMQVPFLLLTADATRATVLKARQSGANQFMVKPFKVENLLDNVRKLLAS</sequence>
<keyword evidence="1 2" id="KW-0597">Phosphoprotein</keyword>
<keyword evidence="5" id="KW-1185">Reference proteome</keyword>
<dbReference type="EMBL" id="CP031769">
    <property type="protein sequence ID" value="AXR07583.1"/>
    <property type="molecule type" value="Genomic_DNA"/>
</dbReference>
<accession>A0A346NPX6</accession>
<dbReference type="SMART" id="SM00448">
    <property type="entry name" value="REC"/>
    <property type="match status" value="1"/>
</dbReference>
<evidence type="ECO:0000256" key="2">
    <source>
        <dbReference type="PROSITE-ProRule" id="PRU00169"/>
    </source>
</evidence>
<dbReference type="PANTHER" id="PTHR44591">
    <property type="entry name" value="STRESS RESPONSE REGULATOR PROTEIN 1"/>
    <property type="match status" value="1"/>
</dbReference>
<feature type="modified residue" description="4-aspartylphosphate" evidence="2">
    <location>
        <position position="70"/>
    </location>
</feature>
<dbReference type="KEGG" id="salm:D0Y50_15185"/>
<evidence type="ECO:0000256" key="1">
    <source>
        <dbReference type="ARBA" id="ARBA00022553"/>
    </source>
</evidence>
<name>A0A346NPX6_9ALTE</name>
<dbReference type="InterPro" id="IPR001789">
    <property type="entry name" value="Sig_transdc_resp-reg_receiver"/>
</dbReference>
<proteinExistence type="predicted"/>
<evidence type="ECO:0000259" key="3">
    <source>
        <dbReference type="PROSITE" id="PS50110"/>
    </source>
</evidence>